<dbReference type="EMBL" id="BAAABY010000070">
    <property type="protein sequence ID" value="GAA0500640.1"/>
    <property type="molecule type" value="Genomic_DNA"/>
</dbReference>
<sequence>MGWIDPKYIPVLQEDWRYTRLLNLTRRLLDERTVAVPTCSCNGGRITVRDEHGNETTVECDACHGTGQLPTYRDNEDDGQAGGR</sequence>
<reference evidence="1 2" key="1">
    <citation type="journal article" date="2019" name="Int. J. Syst. Evol. Microbiol.">
        <title>The Global Catalogue of Microorganisms (GCM) 10K type strain sequencing project: providing services to taxonomists for standard genome sequencing and annotation.</title>
        <authorList>
            <consortium name="The Broad Institute Genomics Platform"/>
            <consortium name="The Broad Institute Genome Sequencing Center for Infectious Disease"/>
            <person name="Wu L."/>
            <person name="Ma J."/>
        </authorList>
    </citation>
    <scope>NUCLEOTIDE SEQUENCE [LARGE SCALE GENOMIC DNA]</scope>
    <source>
        <strain evidence="1 2">JCM 4805</strain>
    </source>
</reference>
<organism evidence="1 2">
    <name type="scientific">Streptomyces olivaceiscleroticus</name>
    <dbReference type="NCBI Taxonomy" id="68245"/>
    <lineage>
        <taxon>Bacteria</taxon>
        <taxon>Bacillati</taxon>
        <taxon>Actinomycetota</taxon>
        <taxon>Actinomycetes</taxon>
        <taxon>Kitasatosporales</taxon>
        <taxon>Streptomycetaceae</taxon>
        <taxon>Streptomyces</taxon>
    </lineage>
</organism>
<accession>A0ABN1BLR3</accession>
<evidence type="ECO:0000313" key="1">
    <source>
        <dbReference type="EMBL" id="GAA0500640.1"/>
    </source>
</evidence>
<evidence type="ECO:0000313" key="2">
    <source>
        <dbReference type="Proteomes" id="UP001500909"/>
    </source>
</evidence>
<protein>
    <recommendedName>
        <fullName evidence="3">Molecular chaperone DnaJ</fullName>
    </recommendedName>
</protein>
<dbReference type="Proteomes" id="UP001500909">
    <property type="component" value="Unassembled WGS sequence"/>
</dbReference>
<dbReference type="RefSeq" id="WP_346100380.1">
    <property type="nucleotide sequence ID" value="NZ_BAAABY010000070.1"/>
</dbReference>
<comment type="caution">
    <text evidence="1">The sequence shown here is derived from an EMBL/GenBank/DDBJ whole genome shotgun (WGS) entry which is preliminary data.</text>
</comment>
<proteinExistence type="predicted"/>
<gene>
    <name evidence="1" type="ORF">GCM10010361_77600</name>
</gene>
<name>A0ABN1BLR3_9ACTN</name>
<evidence type="ECO:0008006" key="3">
    <source>
        <dbReference type="Google" id="ProtNLM"/>
    </source>
</evidence>
<keyword evidence="2" id="KW-1185">Reference proteome</keyword>